<gene>
    <name evidence="2" type="ORF">SAMN04487911_12621</name>
</gene>
<reference evidence="2 3" key="1">
    <citation type="submission" date="2016-11" db="EMBL/GenBank/DDBJ databases">
        <authorList>
            <person name="Jaros S."/>
            <person name="Januszkiewicz K."/>
            <person name="Wedrychowicz H."/>
        </authorList>
    </citation>
    <scope>NUCLEOTIDE SEQUENCE [LARGE SCALE GENOMIC DNA]</scope>
    <source>
        <strain evidence="2 3">CGMCC 1.8863</strain>
    </source>
</reference>
<evidence type="ECO:0000313" key="2">
    <source>
        <dbReference type="EMBL" id="SHJ58934.1"/>
    </source>
</evidence>
<protein>
    <submittedName>
        <fullName evidence="2">Uncharacterized protein</fullName>
    </submittedName>
</protein>
<proteinExistence type="predicted"/>
<name>A0A1M6KJ03_9FLAO</name>
<evidence type="ECO:0000256" key="1">
    <source>
        <dbReference type="SAM" id="MobiDB-lite"/>
    </source>
</evidence>
<accession>A0A1M6KJ03</accession>
<dbReference type="EMBL" id="FQYX01000026">
    <property type="protein sequence ID" value="SHJ58934.1"/>
    <property type="molecule type" value="Genomic_DNA"/>
</dbReference>
<organism evidence="2 3">
    <name type="scientific">Arenibacter nanhaiticus</name>
    <dbReference type="NCBI Taxonomy" id="558155"/>
    <lineage>
        <taxon>Bacteria</taxon>
        <taxon>Pseudomonadati</taxon>
        <taxon>Bacteroidota</taxon>
        <taxon>Flavobacteriia</taxon>
        <taxon>Flavobacteriales</taxon>
        <taxon>Flavobacteriaceae</taxon>
        <taxon>Arenibacter</taxon>
    </lineage>
</organism>
<dbReference type="AlphaFoldDB" id="A0A1M6KJ03"/>
<feature type="region of interest" description="Disordered" evidence="1">
    <location>
        <begin position="18"/>
        <end position="38"/>
    </location>
</feature>
<evidence type="ECO:0000313" key="3">
    <source>
        <dbReference type="Proteomes" id="UP000184231"/>
    </source>
</evidence>
<dbReference type="Proteomes" id="UP000184231">
    <property type="component" value="Unassembled WGS sequence"/>
</dbReference>
<keyword evidence="3" id="KW-1185">Reference proteome</keyword>
<sequence length="74" mass="8518">MPYLFSYFFALGIAAASPQQGKGYSGEPARRRRERPSHCPKTYRDIEALYLIATSHLLPNIVLREINFRGIFDE</sequence>